<comment type="subunit">
    <text evidence="14">Heterodimer of FNTA and PGGT1B. PGGT1B mediates interaction with substrate peptides.</text>
</comment>
<evidence type="ECO:0000256" key="6">
    <source>
        <dbReference type="ARBA" id="ARBA00022602"/>
    </source>
</evidence>
<dbReference type="GO" id="GO:0005953">
    <property type="term" value="C:CAAX-protein geranylgeranyltransferase complex"/>
    <property type="evidence" value="ECO:0007669"/>
    <property type="project" value="InterPro"/>
</dbReference>
<keyword evidence="11" id="KW-0460">Magnesium</keyword>
<evidence type="ECO:0000256" key="1">
    <source>
        <dbReference type="ARBA" id="ARBA00001946"/>
    </source>
</evidence>
<evidence type="ECO:0000313" key="17">
    <source>
        <dbReference type="EMBL" id="KAF7998092.1"/>
    </source>
</evidence>
<reference evidence="17 18" key="1">
    <citation type="submission" date="2020-08" db="EMBL/GenBank/DDBJ databases">
        <title>Aphidius gifuensis genome sequencing and assembly.</title>
        <authorList>
            <person name="Du Z."/>
        </authorList>
    </citation>
    <scope>NUCLEOTIDE SEQUENCE [LARGE SCALE GENOMIC DNA]</scope>
    <source>
        <strain evidence="17">YNYX2018</strain>
        <tissue evidence="17">Adults</tissue>
    </source>
</reference>
<evidence type="ECO:0000256" key="5">
    <source>
        <dbReference type="ARBA" id="ARBA00020603"/>
    </source>
</evidence>
<evidence type="ECO:0000259" key="16">
    <source>
        <dbReference type="Pfam" id="PF00432"/>
    </source>
</evidence>
<dbReference type="OrthoDB" id="24893at2759"/>
<dbReference type="PANTHER" id="PTHR11774:SF4">
    <property type="entry name" value="GERANYLGERANYL TRANSFERASE TYPE-1 SUBUNIT BETA"/>
    <property type="match status" value="1"/>
</dbReference>
<keyword evidence="9" id="KW-0677">Repeat</keyword>
<dbReference type="Proteomes" id="UP000639338">
    <property type="component" value="Unassembled WGS sequence"/>
</dbReference>
<dbReference type="Pfam" id="PF00432">
    <property type="entry name" value="Prenyltrans"/>
    <property type="match status" value="1"/>
</dbReference>
<dbReference type="InterPro" id="IPR041960">
    <property type="entry name" value="GGTase_I_beta"/>
</dbReference>
<dbReference type="GO" id="GO:0046872">
    <property type="term" value="F:metal ion binding"/>
    <property type="evidence" value="ECO:0007669"/>
    <property type="project" value="UniProtKB-KW"/>
</dbReference>
<comment type="cofactor">
    <cofactor evidence="2">
        <name>Zn(2+)</name>
        <dbReference type="ChEBI" id="CHEBI:29105"/>
    </cofactor>
</comment>
<dbReference type="PANTHER" id="PTHR11774">
    <property type="entry name" value="GERANYLGERANYL TRANSFERASE TYPE BETA SUBUNIT"/>
    <property type="match status" value="1"/>
</dbReference>
<dbReference type="SUPFAM" id="SSF48239">
    <property type="entry name" value="Terpenoid cyclases/Protein prenyltransferases"/>
    <property type="match status" value="1"/>
</dbReference>
<dbReference type="CDD" id="cd02895">
    <property type="entry name" value="GGTase-I"/>
    <property type="match status" value="1"/>
</dbReference>
<evidence type="ECO:0000256" key="4">
    <source>
        <dbReference type="ARBA" id="ARBA00012700"/>
    </source>
</evidence>
<keyword evidence="18" id="KW-1185">Reference proteome</keyword>
<comment type="cofactor">
    <cofactor evidence="1">
        <name>Mg(2+)</name>
        <dbReference type="ChEBI" id="CHEBI:18420"/>
    </cofactor>
</comment>
<comment type="caution">
    <text evidence="17">The sequence shown here is derived from an EMBL/GenBank/DDBJ whole genome shotgun (WGS) entry which is preliminary data.</text>
</comment>
<evidence type="ECO:0000256" key="2">
    <source>
        <dbReference type="ARBA" id="ARBA00001947"/>
    </source>
</evidence>
<sequence length="344" mass="38306">MDYTGRIPAQLEKSRHAKYFKRILHVMPSQMAPYDSNRMMFAYFAISGLDMLNSLDMIDDNDRLAAIEWIYRLQIKNAGIRSGFMASTMLPDNTPDYQCGYLPMAYTGLATLLVLGDDLSRVDKKSLLEGIKACQSDDGCFIAMITGSESDMRFIYCACCVSSMLDDWSGIDKVKAVDYIIKSISYDGAMGQGPGLESHGGSTFCAVASLYLMNELDNALSNDQLDKLKRWCLMRQSDGFQGRPGKPSDTCYSFWIGATLNILGVANLTDPNENREFVLSTQDSRIGGFAKFYDTCSDPLHTYLGLCGLSLLGEPGLQSMNAALNISDRAYNHLKEIHKKWKLE</sequence>
<evidence type="ECO:0000256" key="11">
    <source>
        <dbReference type="ARBA" id="ARBA00022842"/>
    </source>
</evidence>
<feature type="domain" description="Prenyltransferase alpha-alpha toroid" evidence="16">
    <location>
        <begin position="11"/>
        <end position="326"/>
    </location>
</feature>
<evidence type="ECO:0000256" key="8">
    <source>
        <dbReference type="ARBA" id="ARBA00022723"/>
    </source>
</evidence>
<evidence type="ECO:0000256" key="9">
    <source>
        <dbReference type="ARBA" id="ARBA00022737"/>
    </source>
</evidence>
<keyword evidence="6" id="KW-0637">Prenyltransferase</keyword>
<evidence type="ECO:0000256" key="7">
    <source>
        <dbReference type="ARBA" id="ARBA00022679"/>
    </source>
</evidence>
<dbReference type="InterPro" id="IPR008930">
    <property type="entry name" value="Terpenoid_cyclase/PrenylTrfase"/>
</dbReference>
<evidence type="ECO:0000256" key="10">
    <source>
        <dbReference type="ARBA" id="ARBA00022833"/>
    </source>
</evidence>
<accession>A0A834Y7H3</accession>
<evidence type="ECO:0000313" key="18">
    <source>
        <dbReference type="Proteomes" id="UP000639338"/>
    </source>
</evidence>
<comment type="catalytic activity">
    <reaction evidence="13">
        <text>geranylgeranyl diphosphate + L-cysteinyl-[protein] = S-geranylgeranyl-L-cysteinyl-[protein] + diphosphate</text>
        <dbReference type="Rhea" id="RHEA:21240"/>
        <dbReference type="Rhea" id="RHEA-COMP:10131"/>
        <dbReference type="Rhea" id="RHEA-COMP:11537"/>
        <dbReference type="ChEBI" id="CHEBI:29950"/>
        <dbReference type="ChEBI" id="CHEBI:33019"/>
        <dbReference type="ChEBI" id="CHEBI:57533"/>
        <dbReference type="ChEBI" id="CHEBI:86021"/>
        <dbReference type="EC" id="2.5.1.59"/>
    </reaction>
</comment>
<protein>
    <recommendedName>
        <fullName evidence="5">Geranylgeranyl transferase type-1 subunit beta</fullName>
        <ecNumber evidence="4">2.5.1.59</ecNumber>
    </recommendedName>
    <alternativeName>
        <fullName evidence="12">Geranylgeranyl transferase type I subunit beta</fullName>
    </alternativeName>
    <alternativeName>
        <fullName evidence="15">Type I protein geranyl-geranyltransferase subunit beta</fullName>
    </alternativeName>
</protein>
<dbReference type="FunFam" id="1.50.10.20:FF:000005">
    <property type="entry name" value="Geranylgeranyl transferase type-1 subunit beta"/>
    <property type="match status" value="1"/>
</dbReference>
<keyword evidence="8" id="KW-0479">Metal-binding</keyword>
<dbReference type="GO" id="GO:0004662">
    <property type="term" value="F:CAAX-protein geranylgeranyltransferase activity"/>
    <property type="evidence" value="ECO:0007669"/>
    <property type="project" value="UniProtKB-EC"/>
</dbReference>
<evidence type="ECO:0000256" key="15">
    <source>
        <dbReference type="ARBA" id="ARBA00078363"/>
    </source>
</evidence>
<evidence type="ECO:0000256" key="14">
    <source>
        <dbReference type="ARBA" id="ARBA00065714"/>
    </source>
</evidence>
<dbReference type="EMBL" id="JACMRX010000001">
    <property type="protein sequence ID" value="KAF7998092.1"/>
    <property type="molecule type" value="Genomic_DNA"/>
</dbReference>
<proteinExistence type="inferred from homology"/>
<dbReference type="AlphaFoldDB" id="A0A834Y7H3"/>
<organism evidence="17 18">
    <name type="scientific">Aphidius gifuensis</name>
    <name type="common">Parasitoid wasp</name>
    <dbReference type="NCBI Taxonomy" id="684658"/>
    <lineage>
        <taxon>Eukaryota</taxon>
        <taxon>Metazoa</taxon>
        <taxon>Ecdysozoa</taxon>
        <taxon>Arthropoda</taxon>
        <taxon>Hexapoda</taxon>
        <taxon>Insecta</taxon>
        <taxon>Pterygota</taxon>
        <taxon>Neoptera</taxon>
        <taxon>Endopterygota</taxon>
        <taxon>Hymenoptera</taxon>
        <taxon>Apocrita</taxon>
        <taxon>Ichneumonoidea</taxon>
        <taxon>Braconidae</taxon>
        <taxon>Aphidiinae</taxon>
        <taxon>Aphidius</taxon>
    </lineage>
</organism>
<keyword evidence="10" id="KW-0862">Zinc</keyword>
<dbReference type="Gene3D" id="1.50.10.20">
    <property type="match status" value="1"/>
</dbReference>
<dbReference type="EC" id="2.5.1.59" evidence="4"/>
<comment type="similarity">
    <text evidence="3">Belongs to the protein prenyltransferase subunit beta family.</text>
</comment>
<dbReference type="InterPro" id="IPR001330">
    <property type="entry name" value="Prenyltrans"/>
</dbReference>
<gene>
    <name evidence="17" type="ORF">HCN44_009490</name>
</gene>
<keyword evidence="7" id="KW-0808">Transferase</keyword>
<name>A0A834Y7H3_APHGI</name>
<dbReference type="InterPro" id="IPR045089">
    <property type="entry name" value="PGGT1B-like"/>
</dbReference>
<evidence type="ECO:0000256" key="12">
    <source>
        <dbReference type="ARBA" id="ARBA00031713"/>
    </source>
</evidence>
<evidence type="ECO:0000256" key="3">
    <source>
        <dbReference type="ARBA" id="ARBA00010497"/>
    </source>
</evidence>
<evidence type="ECO:0000256" key="13">
    <source>
        <dbReference type="ARBA" id="ARBA00050428"/>
    </source>
</evidence>